<feature type="region of interest" description="Disordered" evidence="5">
    <location>
        <begin position="296"/>
        <end position="509"/>
    </location>
</feature>
<feature type="compositionally biased region" description="Basic and acidic residues" evidence="5">
    <location>
        <begin position="335"/>
        <end position="344"/>
    </location>
</feature>
<feature type="domain" description="SH3" evidence="6">
    <location>
        <begin position="826"/>
        <end position="886"/>
    </location>
</feature>
<dbReference type="Pfam" id="PF14604">
    <property type="entry name" value="SH3_9"/>
    <property type="match status" value="3"/>
</dbReference>
<feature type="compositionally biased region" description="Polar residues" evidence="5">
    <location>
        <begin position="312"/>
        <end position="334"/>
    </location>
</feature>
<dbReference type="InterPro" id="IPR001452">
    <property type="entry name" value="SH3_domain"/>
</dbReference>
<feature type="compositionally biased region" description="Polar residues" evidence="5">
    <location>
        <begin position="152"/>
        <end position="177"/>
    </location>
</feature>
<evidence type="ECO:0000256" key="2">
    <source>
        <dbReference type="ARBA" id="ARBA00022443"/>
    </source>
</evidence>
<keyword evidence="2 4" id="KW-0728">SH3 domain</keyword>
<dbReference type="Gene3D" id="2.30.30.40">
    <property type="entry name" value="SH3 Domains"/>
    <property type="match status" value="3"/>
</dbReference>
<dbReference type="PANTHER" id="PTHR14167:SF116">
    <property type="entry name" value="CAP, ISOFORM AC"/>
    <property type="match status" value="1"/>
</dbReference>
<feature type="compositionally biased region" description="Low complexity" evidence="5">
    <location>
        <begin position="500"/>
        <end position="509"/>
    </location>
</feature>
<comment type="caution">
    <text evidence="7">The sequence shown here is derived from an EMBL/GenBank/DDBJ whole genome shotgun (WGS) entry which is preliminary data.</text>
</comment>
<evidence type="ECO:0000259" key="6">
    <source>
        <dbReference type="PROSITE" id="PS50002"/>
    </source>
</evidence>
<dbReference type="Proteomes" id="UP000483820">
    <property type="component" value="Chromosome IV"/>
</dbReference>
<feature type="region of interest" description="Disordered" evidence="5">
    <location>
        <begin position="254"/>
        <end position="282"/>
    </location>
</feature>
<dbReference type="InterPro" id="IPR003127">
    <property type="entry name" value="SoHo_dom"/>
</dbReference>
<dbReference type="CDD" id="cd11780">
    <property type="entry name" value="SH3_Sorbs_3"/>
    <property type="match status" value="1"/>
</dbReference>
<proteinExistence type="predicted"/>
<comment type="subcellular location">
    <subcellularLocation>
        <location evidence="1">Cell junction</location>
    </subcellularLocation>
</comment>
<dbReference type="PANTHER" id="PTHR14167">
    <property type="entry name" value="SH3 DOMAIN-CONTAINING"/>
    <property type="match status" value="1"/>
</dbReference>
<dbReference type="InterPro" id="IPR036028">
    <property type="entry name" value="SH3-like_dom_sf"/>
</dbReference>
<evidence type="ECO:0000313" key="7">
    <source>
        <dbReference type="EMBL" id="KAF1756701.1"/>
    </source>
</evidence>
<protein>
    <recommendedName>
        <fullName evidence="6">SH3 domain-containing protein</fullName>
    </recommendedName>
</protein>
<reference evidence="7 8" key="1">
    <citation type="submission" date="2019-12" db="EMBL/GenBank/DDBJ databases">
        <title>Chromosome-level assembly of the Caenorhabditis remanei genome.</title>
        <authorList>
            <person name="Teterina A.A."/>
            <person name="Willis J.H."/>
            <person name="Phillips P.C."/>
        </authorList>
    </citation>
    <scope>NUCLEOTIDE SEQUENCE [LARGE SCALE GENOMIC DNA]</scope>
    <source>
        <strain evidence="7 8">PX506</strain>
        <tissue evidence="7">Whole organism</tissue>
    </source>
</reference>
<sequence>MMHHPPSQFGSKNTAEPDPSHYPPQHQNQIQNHPDSYDSYEEPNTFSSKGNVAALRNVIHGQLDMKTPTGNSSRYQKPAPPPVDPTPSWAKNVKVYEPNGYVDPHQNKHNMGRVLDGPVNPSKFFQGVPPPSYSLVKSGPDSKPPAPPSKPIQQTPAQALQAQVLQNENPNYSSSKPPSDPYRPPSQKTSYRIPYDLAMDPRHHTGEFDIDDSASIISSSCTFGESSEIAAFSAAAEQRHLYEQYRKKLMEEKNELKEGSETPCVSLSEKIPENTGNPEIPVSRSLFDTELTPFGHVAKPAHRPEDLPKTSVPINQSTNNPFATPSPNPFNYSPSERELKRSVDLESSQLLVKPKSPAPYSTSSSDHFGTIRRKHKPVAIDLSEIPKSSPKDKSPHFFGNNFEEKSNNRSPRTPSYKDLSGKNESLNESLNQAFEIASSIESTKNNYEAPPTPKSISNDRSISDTYPVSSQQHHRPSPANPQLPIESPPTTTNQKEQEPMSTSMSSIMSTSVPNMDESIVYSQKQSSPDSSPERNEDMSQWYRKMFKQMHKKGDEHERFDNNNRTIDTNLGRSQENLHSSPKPKDTQFFEHFEHGVPSSSTATTTIPKRYIPRPPHFHLPTYRFKDEDSRPIRCSFNNCLMKTNKYGTPCMMCDRPKKDVEFKDVDVIYENMKRMKSNQRQRSQNSLGPSEPQNYGQDRVKQTNEDELLRLKAEKLAEELKKEKERKHGFVPSAAPSLQNNMDRLNSLLYDFSNDTPEQNYAPQAVITATAVYKFEPRSSRELPLNRGDIVRIIRDVDAYWMEGERNGRCGIFPNTYVQINSTIQSDTQKMRAIYPFTARSDTELSLKRGEIVTRRRQIDSNWLEGTNQIGIVGIFPSSYVEPLEPIQVPEVIPTTAVFPNRPKTPKMEDQVYNQMYSKPMDQPQQQQYHQPVATVVPNNKVRFDLPSGSDSNSQLSLNPHPIHNQNQQPSYGMKKIEYERESKVEEEPDQYRKLNDEPKVAATTKKDTNILMNAASLIPKGSEMYRAIYPYQPQKDDELQLFTNDIIFVVEKCDDGWYIGTSLRTGDFGIFPGNYVKRH</sequence>
<dbReference type="GeneID" id="9797842"/>
<feature type="compositionally biased region" description="Polar residues" evidence="5">
    <location>
        <begin position="949"/>
        <end position="969"/>
    </location>
</feature>
<feature type="region of interest" description="Disordered" evidence="5">
    <location>
        <begin position="1"/>
        <end position="196"/>
    </location>
</feature>
<evidence type="ECO:0000256" key="3">
    <source>
        <dbReference type="ARBA" id="ARBA00022949"/>
    </source>
</evidence>
<dbReference type="SMART" id="SM00459">
    <property type="entry name" value="Sorb"/>
    <property type="match status" value="1"/>
</dbReference>
<keyword evidence="3" id="KW-0965">Cell junction</keyword>
<feature type="domain" description="SH3" evidence="6">
    <location>
        <begin position="1021"/>
        <end position="1080"/>
    </location>
</feature>
<dbReference type="InterPro" id="IPR050384">
    <property type="entry name" value="Endophilin_SH3RF"/>
</dbReference>
<dbReference type="SUPFAM" id="SSF50044">
    <property type="entry name" value="SH3-domain"/>
    <property type="match status" value="3"/>
</dbReference>
<dbReference type="GO" id="GO:0070161">
    <property type="term" value="C:anchoring junction"/>
    <property type="evidence" value="ECO:0007669"/>
    <property type="project" value="UniProtKB-SubCell"/>
</dbReference>
<organism evidence="7 8">
    <name type="scientific">Caenorhabditis remanei</name>
    <name type="common">Caenorhabditis vulgaris</name>
    <dbReference type="NCBI Taxonomy" id="31234"/>
    <lineage>
        <taxon>Eukaryota</taxon>
        <taxon>Metazoa</taxon>
        <taxon>Ecdysozoa</taxon>
        <taxon>Nematoda</taxon>
        <taxon>Chromadorea</taxon>
        <taxon>Rhabditida</taxon>
        <taxon>Rhabditina</taxon>
        <taxon>Rhabditomorpha</taxon>
        <taxon>Rhabditoidea</taxon>
        <taxon>Rhabditidae</taxon>
        <taxon>Peloderinae</taxon>
        <taxon>Caenorhabditis</taxon>
    </lineage>
</organism>
<evidence type="ECO:0000313" key="8">
    <source>
        <dbReference type="Proteomes" id="UP000483820"/>
    </source>
</evidence>
<dbReference type="KEGG" id="crq:GCK72_013155"/>
<feature type="compositionally biased region" description="Low complexity" evidence="5">
    <location>
        <begin position="23"/>
        <end position="34"/>
    </location>
</feature>
<dbReference type="AlphaFoldDB" id="A0A6A5GPU4"/>
<dbReference type="RefSeq" id="XP_053584457.1">
    <property type="nucleotide sequence ID" value="XM_053729685.1"/>
</dbReference>
<dbReference type="EMBL" id="WUAV01000004">
    <property type="protein sequence ID" value="KAF1756701.1"/>
    <property type="molecule type" value="Genomic_DNA"/>
</dbReference>
<gene>
    <name evidence="7" type="ORF">GCK72_013155</name>
</gene>
<feature type="compositionally biased region" description="Polar residues" evidence="5">
    <location>
        <begin position="680"/>
        <end position="696"/>
    </location>
</feature>
<feature type="domain" description="SH3" evidence="6">
    <location>
        <begin position="764"/>
        <end position="823"/>
    </location>
</feature>
<accession>A0A6A5GPU4</accession>
<dbReference type="CDD" id="cd11781">
    <property type="entry name" value="SH3_Sorbs_1"/>
    <property type="match status" value="2"/>
</dbReference>
<feature type="region of interest" description="Disordered" evidence="5">
    <location>
        <begin position="673"/>
        <end position="705"/>
    </location>
</feature>
<evidence type="ECO:0000256" key="5">
    <source>
        <dbReference type="SAM" id="MobiDB-lite"/>
    </source>
</evidence>
<evidence type="ECO:0000256" key="4">
    <source>
        <dbReference type="PROSITE-ProRule" id="PRU00192"/>
    </source>
</evidence>
<dbReference type="CTD" id="9797842"/>
<feature type="compositionally biased region" description="Polar residues" evidence="5">
    <location>
        <begin position="454"/>
        <end position="471"/>
    </location>
</feature>
<evidence type="ECO:0000256" key="1">
    <source>
        <dbReference type="ARBA" id="ARBA00004282"/>
    </source>
</evidence>
<feature type="compositionally biased region" description="Polar residues" evidence="5">
    <location>
        <begin position="422"/>
        <end position="432"/>
    </location>
</feature>
<name>A0A6A5GPU4_CAERE</name>
<dbReference type="SMART" id="SM00326">
    <property type="entry name" value="SH3"/>
    <property type="match status" value="3"/>
</dbReference>
<dbReference type="PROSITE" id="PS50002">
    <property type="entry name" value="SH3"/>
    <property type="match status" value="3"/>
</dbReference>
<feature type="region of interest" description="Disordered" evidence="5">
    <location>
        <begin position="948"/>
        <end position="969"/>
    </location>
</feature>